<name>X6LGF3_RETFI</name>
<dbReference type="Proteomes" id="UP000023152">
    <property type="component" value="Unassembled WGS sequence"/>
</dbReference>
<gene>
    <name evidence="1" type="ORF">RFI_37022</name>
</gene>
<dbReference type="Gene3D" id="1.25.40.10">
    <property type="entry name" value="Tetratricopeptide repeat domain"/>
    <property type="match status" value="1"/>
</dbReference>
<proteinExistence type="predicted"/>
<dbReference type="InterPro" id="IPR011990">
    <property type="entry name" value="TPR-like_helical_dom_sf"/>
</dbReference>
<comment type="caution">
    <text evidence="1">The sequence shown here is derived from an EMBL/GenBank/DDBJ whole genome shotgun (WGS) entry which is preliminary data.</text>
</comment>
<accession>X6LGF3</accession>
<keyword evidence="2" id="KW-1185">Reference proteome</keyword>
<reference evidence="1 2" key="1">
    <citation type="journal article" date="2013" name="Curr. Biol.">
        <title>The Genome of the Foraminiferan Reticulomyxa filosa.</title>
        <authorList>
            <person name="Glockner G."/>
            <person name="Hulsmann N."/>
            <person name="Schleicher M."/>
            <person name="Noegel A.A."/>
            <person name="Eichinger L."/>
            <person name="Gallinger C."/>
            <person name="Pawlowski J."/>
            <person name="Sierra R."/>
            <person name="Euteneuer U."/>
            <person name="Pillet L."/>
            <person name="Moustafa A."/>
            <person name="Platzer M."/>
            <person name="Groth M."/>
            <person name="Szafranski K."/>
            <person name="Schliwa M."/>
        </authorList>
    </citation>
    <scope>NUCLEOTIDE SEQUENCE [LARGE SCALE GENOMIC DNA]</scope>
</reference>
<sequence length="209" mass="23650">MVDYAEKNALMDTLLYTAVISCLLRKSPSRFQLDKAFGILHDKMLSQPHMSPTARTYSILIGGCTKRRDFDRGIAFGNKSKMPIVKDGRMTRSKCSCKTLCWNIAMAMELFDQMQHEAFLLPDAVTIATLLKGCSVALNDICHRAQRANTSEHDRETQSNQVLVQVKHLWSTAVDLFLNQNNTRVINIFVIQELLNVFSICGKLQSCLF</sequence>
<dbReference type="EMBL" id="ASPP01041110">
    <property type="protein sequence ID" value="ETO00421.1"/>
    <property type="molecule type" value="Genomic_DNA"/>
</dbReference>
<organism evidence="1 2">
    <name type="scientific">Reticulomyxa filosa</name>
    <dbReference type="NCBI Taxonomy" id="46433"/>
    <lineage>
        <taxon>Eukaryota</taxon>
        <taxon>Sar</taxon>
        <taxon>Rhizaria</taxon>
        <taxon>Retaria</taxon>
        <taxon>Foraminifera</taxon>
        <taxon>Monothalamids</taxon>
        <taxon>Reticulomyxidae</taxon>
        <taxon>Reticulomyxa</taxon>
    </lineage>
</organism>
<evidence type="ECO:0000313" key="1">
    <source>
        <dbReference type="EMBL" id="ETO00421.1"/>
    </source>
</evidence>
<protein>
    <recommendedName>
        <fullName evidence="3">Pentatricopeptide repeat-containing protein</fullName>
    </recommendedName>
</protein>
<feature type="non-terminal residue" evidence="1">
    <location>
        <position position="209"/>
    </location>
</feature>
<evidence type="ECO:0000313" key="2">
    <source>
        <dbReference type="Proteomes" id="UP000023152"/>
    </source>
</evidence>
<dbReference type="AlphaFoldDB" id="X6LGF3"/>
<evidence type="ECO:0008006" key="3">
    <source>
        <dbReference type="Google" id="ProtNLM"/>
    </source>
</evidence>